<sequence length="121" mass="13891">MKSIFIALSMFVASFIIWPVWLFLIGIVSFYKIIPFYELSFLPAIYVILFFFLTRKFNINVIDSTNKFKSIALKFPRLVFVLNVVFSIIIALFSALAVARIKVNISGFNVGALHFFKYSGD</sequence>
<comment type="caution">
    <text evidence="2">The sequence shown here is derived from an EMBL/GenBank/DDBJ whole genome shotgun (WGS) entry which is preliminary data.</text>
</comment>
<organism evidence="2 3">
    <name type="scientific">Desulfurella amilsii</name>
    <dbReference type="NCBI Taxonomy" id="1562698"/>
    <lineage>
        <taxon>Bacteria</taxon>
        <taxon>Pseudomonadati</taxon>
        <taxon>Campylobacterota</taxon>
        <taxon>Desulfurellia</taxon>
        <taxon>Desulfurellales</taxon>
        <taxon>Desulfurellaceae</taxon>
        <taxon>Desulfurella</taxon>
    </lineage>
</organism>
<name>A0A1X4XUF2_9BACT</name>
<keyword evidence="1" id="KW-0472">Membrane</keyword>
<dbReference type="AlphaFoldDB" id="A0A1X4XUF2"/>
<evidence type="ECO:0000313" key="2">
    <source>
        <dbReference type="EMBL" id="OSS41167.1"/>
    </source>
</evidence>
<accession>A0A1X4XUF2</accession>
<evidence type="ECO:0000313" key="3">
    <source>
        <dbReference type="Proteomes" id="UP000194141"/>
    </source>
</evidence>
<feature type="transmembrane region" description="Helical" evidence="1">
    <location>
        <begin position="75"/>
        <end position="99"/>
    </location>
</feature>
<reference evidence="2 3" key="1">
    <citation type="journal article" date="2017" name="Front. Microbiol.">
        <title>Genome Sequence of Desulfurella amilsii Strain TR1 and Comparative Genomics of Desulfurellaceae Family.</title>
        <authorList>
            <person name="Florentino A.P."/>
            <person name="Stams A.J."/>
            <person name="Sanchez-Andrea I."/>
        </authorList>
    </citation>
    <scope>NUCLEOTIDE SEQUENCE [LARGE SCALE GENOMIC DNA]</scope>
    <source>
        <strain evidence="2 3">TR1</strain>
    </source>
</reference>
<keyword evidence="3" id="KW-1185">Reference proteome</keyword>
<dbReference type="STRING" id="1562698.DESAMIL20_720"/>
<gene>
    <name evidence="2" type="ORF">DESAMIL20_720</name>
</gene>
<dbReference type="EMBL" id="MDSU01000018">
    <property type="protein sequence ID" value="OSS41167.1"/>
    <property type="molecule type" value="Genomic_DNA"/>
</dbReference>
<feature type="transmembrane region" description="Helical" evidence="1">
    <location>
        <begin position="7"/>
        <end position="28"/>
    </location>
</feature>
<protein>
    <submittedName>
        <fullName evidence="2">Uncharacterized protein</fullName>
    </submittedName>
</protein>
<proteinExistence type="predicted"/>
<keyword evidence="1" id="KW-0812">Transmembrane</keyword>
<feature type="transmembrane region" description="Helical" evidence="1">
    <location>
        <begin position="34"/>
        <end position="54"/>
    </location>
</feature>
<dbReference type="RefSeq" id="WP_086033446.1">
    <property type="nucleotide sequence ID" value="NZ_MDSU01000018.1"/>
</dbReference>
<keyword evidence="1" id="KW-1133">Transmembrane helix</keyword>
<dbReference type="Proteomes" id="UP000194141">
    <property type="component" value="Unassembled WGS sequence"/>
</dbReference>
<evidence type="ECO:0000256" key="1">
    <source>
        <dbReference type="SAM" id="Phobius"/>
    </source>
</evidence>